<dbReference type="Gene3D" id="3.40.50.1820">
    <property type="entry name" value="alpha/beta hydrolase"/>
    <property type="match status" value="1"/>
</dbReference>
<protein>
    <recommendedName>
        <fullName evidence="2">KANL3/Tex30 alpha/beta hydrolase-like domain-containing protein</fullName>
    </recommendedName>
</protein>
<dbReference type="InterPro" id="IPR026555">
    <property type="entry name" value="NSL3/Tex30"/>
</dbReference>
<comment type="caution">
    <text evidence="3">The sequence shown here is derived from an EMBL/GenBank/DDBJ whole genome shotgun (WGS) entry which is preliminary data.</text>
</comment>
<dbReference type="PANTHER" id="PTHR13136:SF16">
    <property type="entry name" value="KAT8 REGULATORY NSL COMPLEX SUBUNIT 3"/>
    <property type="match status" value="1"/>
</dbReference>
<keyword evidence="4" id="KW-1185">Reference proteome</keyword>
<feature type="region of interest" description="Disordered" evidence="1">
    <location>
        <begin position="98"/>
        <end position="129"/>
    </location>
</feature>
<feature type="compositionally biased region" description="Low complexity" evidence="1">
    <location>
        <begin position="240"/>
        <end position="255"/>
    </location>
</feature>
<dbReference type="PANTHER" id="PTHR13136">
    <property type="entry name" value="TESTIS DEVELOPMENT PROTEIN PRTD"/>
    <property type="match status" value="1"/>
</dbReference>
<dbReference type="InterPro" id="IPR029058">
    <property type="entry name" value="AB_hydrolase_fold"/>
</dbReference>
<dbReference type="Gramene" id="OE9A117695T1">
    <property type="protein sequence ID" value="OE9A117695C1"/>
    <property type="gene ID" value="OE9A117695"/>
</dbReference>
<evidence type="ECO:0000259" key="2">
    <source>
        <dbReference type="Pfam" id="PF20408"/>
    </source>
</evidence>
<dbReference type="GO" id="GO:0045944">
    <property type="term" value="P:positive regulation of transcription by RNA polymerase II"/>
    <property type="evidence" value="ECO:0007669"/>
    <property type="project" value="TreeGrafter"/>
</dbReference>
<evidence type="ECO:0000313" key="3">
    <source>
        <dbReference type="EMBL" id="CAA2977057.1"/>
    </source>
</evidence>
<accession>A0A8S0RF67</accession>
<gene>
    <name evidence="3" type="ORF">OLEA9_A117695</name>
</gene>
<feature type="region of interest" description="Disordered" evidence="1">
    <location>
        <begin position="239"/>
        <end position="283"/>
    </location>
</feature>
<organism evidence="3 4">
    <name type="scientific">Olea europaea subsp. europaea</name>
    <dbReference type="NCBI Taxonomy" id="158383"/>
    <lineage>
        <taxon>Eukaryota</taxon>
        <taxon>Viridiplantae</taxon>
        <taxon>Streptophyta</taxon>
        <taxon>Embryophyta</taxon>
        <taxon>Tracheophyta</taxon>
        <taxon>Spermatophyta</taxon>
        <taxon>Magnoliopsida</taxon>
        <taxon>eudicotyledons</taxon>
        <taxon>Gunneridae</taxon>
        <taxon>Pentapetalae</taxon>
        <taxon>asterids</taxon>
        <taxon>lamiids</taxon>
        <taxon>Lamiales</taxon>
        <taxon>Oleaceae</taxon>
        <taxon>Oleeae</taxon>
        <taxon>Olea</taxon>
    </lineage>
</organism>
<dbReference type="InterPro" id="IPR046879">
    <property type="entry name" value="KANL3/Tex30_Abhydrolase"/>
</dbReference>
<reference evidence="3 4" key="1">
    <citation type="submission" date="2019-12" db="EMBL/GenBank/DDBJ databases">
        <authorList>
            <person name="Alioto T."/>
            <person name="Alioto T."/>
            <person name="Gomez Garrido J."/>
        </authorList>
    </citation>
    <scope>NUCLEOTIDE SEQUENCE [LARGE SCALE GENOMIC DNA]</scope>
</reference>
<name>A0A8S0RF67_OLEEU</name>
<dbReference type="EMBL" id="CACTIH010002751">
    <property type="protein sequence ID" value="CAA2977057.1"/>
    <property type="molecule type" value="Genomic_DNA"/>
</dbReference>
<evidence type="ECO:0000256" key="1">
    <source>
        <dbReference type="SAM" id="MobiDB-lite"/>
    </source>
</evidence>
<dbReference type="AlphaFoldDB" id="A0A8S0RF67"/>
<dbReference type="GO" id="GO:0044545">
    <property type="term" value="C:NSL complex"/>
    <property type="evidence" value="ECO:0007669"/>
    <property type="project" value="TreeGrafter"/>
</dbReference>
<sequence length="524" mass="59551">MNFTHPVVALIEKEHNYARPWYKRINAQQKYPNRLTRFLFLRNFPRHFLSKYPYAFSSNPDGTLDVGTLPDLRNHKIDVKEEPMEVDQELDLVEQENKHKISDDPNGNNHDKQNDDDDDSKSNEPALDTSTWTQQMDRLYFRTLQIFQEHYMTRAVHENLPNGPIKMVNLMEHTSLQLRHSFGNIAGWDNELLIWLHNSFTTKIPLHEHLIASYHEVMHYLSRRLPRLIDKFYPNPDRVPPSIASTPMTSAATTPQHPSSGGGGPNTGQRSRHSSVSHHQQQQIPNYLTLEEDPAAKFVLDGTKPMPRRLTSNPIILLVPSGPSLPSQPVSARMEYWKSLLSSMGQLINVNIPYRPEQTAPEILQVIKTSVRDKIRDTMRKKFNELRPLLLVGFNQGSLIAAHCALDHPGQVAAIICLGFPLTALNGFRGDLDDPLLDLDIPVLFVVGQMATTTTLGSLERLRESMSRSDTGLVVVGGANDKLIMCYKKRLHEGVTQYHVDKHIADEIYHFVNSIHMQAPQGCA</sequence>
<proteinExistence type="predicted"/>
<dbReference type="SUPFAM" id="SSF53474">
    <property type="entry name" value="alpha/beta-Hydrolases"/>
    <property type="match status" value="1"/>
</dbReference>
<dbReference type="Proteomes" id="UP000594638">
    <property type="component" value="Unassembled WGS sequence"/>
</dbReference>
<dbReference type="Pfam" id="PF20408">
    <property type="entry name" value="Abhydrolase_11"/>
    <property type="match status" value="1"/>
</dbReference>
<dbReference type="OrthoDB" id="6415022at2759"/>
<feature type="domain" description="KANL3/Tex30 alpha/beta hydrolase-like" evidence="2">
    <location>
        <begin position="360"/>
        <end position="512"/>
    </location>
</feature>
<evidence type="ECO:0000313" key="4">
    <source>
        <dbReference type="Proteomes" id="UP000594638"/>
    </source>
</evidence>
<feature type="compositionally biased region" description="Basic and acidic residues" evidence="1">
    <location>
        <begin position="98"/>
        <end position="113"/>
    </location>
</feature>